<protein>
    <submittedName>
        <fullName evidence="3">Integral membrane sensor protein</fullName>
    </submittedName>
</protein>
<name>A0A8D3WRY2_STRFA</name>
<feature type="transmembrane region" description="Helical" evidence="1">
    <location>
        <begin position="143"/>
        <end position="163"/>
    </location>
</feature>
<dbReference type="AlphaFoldDB" id="A0A8D3WRY2"/>
<dbReference type="OrthoDB" id="3763366at2"/>
<evidence type="ECO:0000256" key="1">
    <source>
        <dbReference type="PROSITE-ProRule" id="PRU00244"/>
    </source>
</evidence>
<dbReference type="Proteomes" id="UP000002066">
    <property type="component" value="Chromosome"/>
</dbReference>
<dbReference type="GO" id="GO:0016020">
    <property type="term" value="C:membrane"/>
    <property type="evidence" value="ECO:0007669"/>
    <property type="project" value="UniProtKB-UniRule"/>
</dbReference>
<reference evidence="3 4" key="1">
    <citation type="submission" date="2011-01" db="EMBL/GenBank/DDBJ databases">
        <title>Complete sequence of chromosome of Streptomyces flavogriseus ATCC 33331.</title>
        <authorList>
            <consortium name="US DOE Joint Genome Institute"/>
            <person name="Lucas S."/>
            <person name="Copeland A."/>
            <person name="Lapidus A."/>
            <person name="Cheng J.-F."/>
            <person name="Goodwin L."/>
            <person name="Pitluck S."/>
            <person name="Davenport K."/>
            <person name="Detter J.C."/>
            <person name="Han C."/>
            <person name="Tapia R."/>
            <person name="Land M."/>
            <person name="Hauser L."/>
            <person name="Kyrpides N."/>
            <person name="Ivanova N."/>
            <person name="Ovchinnikova G."/>
            <person name="Pagani I."/>
            <person name="Brumm P."/>
            <person name="Mead D."/>
            <person name="Woyke T."/>
        </authorList>
    </citation>
    <scope>NUCLEOTIDE SEQUENCE [LARGE SCALE GENOMIC DNA]</scope>
    <source>
        <strain evidence="4">ATCC 33331 / IAF-45CD</strain>
    </source>
</reference>
<accession>A0A8D3WRY2</accession>
<dbReference type="PROSITE" id="PS50924">
    <property type="entry name" value="MHYT"/>
    <property type="match status" value="1"/>
</dbReference>
<dbReference type="InterPro" id="IPR005330">
    <property type="entry name" value="MHYT_dom"/>
</dbReference>
<organism evidence="3 4">
    <name type="scientific">Streptomyces pratensis (strain ATCC 33331 / IAF-45CD)</name>
    <dbReference type="NCBI Taxonomy" id="591167"/>
    <lineage>
        <taxon>Bacteria</taxon>
        <taxon>Bacillati</taxon>
        <taxon>Actinomycetota</taxon>
        <taxon>Actinomycetes</taxon>
        <taxon>Kitasatosporales</taxon>
        <taxon>Streptomycetaceae</taxon>
        <taxon>Streptomyces</taxon>
    </lineage>
</organism>
<evidence type="ECO:0000259" key="2">
    <source>
        <dbReference type="PROSITE" id="PS50924"/>
    </source>
</evidence>
<keyword evidence="1" id="KW-0812">Transmembrane</keyword>
<evidence type="ECO:0000313" key="3">
    <source>
        <dbReference type="EMBL" id="ADW07610.1"/>
    </source>
</evidence>
<dbReference type="PANTHER" id="PTHR35152">
    <property type="entry name" value="DOMAIN SIGNALLING PROTEIN, PUTATIVE (AFU_ORTHOLOGUE AFUA_5G11310)-RELATED"/>
    <property type="match status" value="1"/>
</dbReference>
<feature type="transmembrane region" description="Helical" evidence="1">
    <location>
        <begin position="12"/>
        <end position="34"/>
    </location>
</feature>
<keyword evidence="1" id="KW-0472">Membrane</keyword>
<keyword evidence="1" id="KW-1133">Transmembrane helix</keyword>
<feature type="transmembrane region" description="Helical" evidence="1">
    <location>
        <begin position="112"/>
        <end position="131"/>
    </location>
</feature>
<feature type="transmembrane region" description="Helical" evidence="1">
    <location>
        <begin position="175"/>
        <end position="194"/>
    </location>
</feature>
<feature type="transmembrane region" description="Helical" evidence="1">
    <location>
        <begin position="82"/>
        <end position="105"/>
    </location>
</feature>
<evidence type="ECO:0000313" key="4">
    <source>
        <dbReference type="Proteomes" id="UP000002066"/>
    </source>
</evidence>
<feature type="transmembrane region" description="Helical" evidence="1">
    <location>
        <begin position="214"/>
        <end position="236"/>
    </location>
</feature>
<sequence>MASATIDGFSHGFLTPAAGFLVAWLGGALGLRCTNRSRSSSGISKAGWLALGAGSIGVGIWTMHFVAMLGFDVAGARVSYDLGLTVGSLGVAVLVVLIGVVLVGYRGSGRANLLPAGALMGLGIACMHYMGMTGMHVGMRLHYSVPLVVVSVVIAVVAATVALRAAVSTSGIKASAVASLIFGVAVAAMHYTGMSALGVDADHISHASGTPANALIVPMLLGPTVFLVLASAVVMFDPELMLADVDGKRRDA</sequence>
<gene>
    <name evidence="3" type="ordered locus">Sfla_6230</name>
</gene>
<dbReference type="EMBL" id="CP002475">
    <property type="protein sequence ID" value="ADW07610.1"/>
    <property type="molecule type" value="Genomic_DNA"/>
</dbReference>
<feature type="transmembrane region" description="Helical" evidence="1">
    <location>
        <begin position="46"/>
        <end position="70"/>
    </location>
</feature>
<dbReference type="PANTHER" id="PTHR35152:SF1">
    <property type="entry name" value="DOMAIN SIGNALLING PROTEIN, PUTATIVE (AFU_ORTHOLOGUE AFUA_5G11310)-RELATED"/>
    <property type="match status" value="1"/>
</dbReference>
<feature type="domain" description="MHYT" evidence="2">
    <location>
        <begin position="11"/>
        <end position="200"/>
    </location>
</feature>
<proteinExistence type="predicted"/>
<dbReference type="Pfam" id="PF03707">
    <property type="entry name" value="MHYT"/>
    <property type="match status" value="2"/>
</dbReference>
<dbReference type="KEGG" id="sfa:Sfla_6230"/>